<dbReference type="AlphaFoldDB" id="A0A4S3PPE5"/>
<dbReference type="Pfam" id="PF10764">
    <property type="entry name" value="Gin"/>
    <property type="match status" value="1"/>
</dbReference>
<dbReference type="InterPro" id="IPR019700">
    <property type="entry name" value="Sigma-G_inhibitor_Gin"/>
</dbReference>
<protein>
    <submittedName>
        <fullName evidence="1">Sigma factor G inhibitor Gin</fullName>
    </submittedName>
</protein>
<dbReference type="RefSeq" id="WP_136380388.1">
    <property type="nucleotide sequence ID" value="NZ_SLUB01000028.1"/>
</dbReference>
<keyword evidence="2" id="KW-1185">Reference proteome</keyword>
<reference evidence="1 2" key="1">
    <citation type="journal article" date="2019" name="Indoor Air">
        <title>Impacts of indoor surface finishes on bacterial viability.</title>
        <authorList>
            <person name="Hu J."/>
            <person name="Maamar S.B."/>
            <person name="Glawe A.J."/>
            <person name="Gottel N."/>
            <person name="Gilbert J.A."/>
            <person name="Hartmann E.M."/>
        </authorList>
    </citation>
    <scope>NUCLEOTIDE SEQUENCE [LARGE SCALE GENOMIC DNA]</scope>
    <source>
        <strain evidence="1 2">AF060A6</strain>
    </source>
</reference>
<dbReference type="Proteomes" id="UP000306477">
    <property type="component" value="Unassembled WGS sequence"/>
</dbReference>
<evidence type="ECO:0000313" key="2">
    <source>
        <dbReference type="Proteomes" id="UP000306477"/>
    </source>
</evidence>
<proteinExistence type="predicted"/>
<sequence length="72" mass="8549">MEVEAVSSLANRNHYGETCIICEQEKDRGIHLYTRFICLDCEQDIIRTETNDPKYQFYLERLKKVSTPEIYS</sequence>
<gene>
    <name evidence="1" type="ORF">E1I69_14735</name>
</gene>
<dbReference type="STRING" id="1033734.GCA_000285535_04525"/>
<organism evidence="1 2">
    <name type="scientific">Bacillus timonensis</name>
    <dbReference type="NCBI Taxonomy" id="1033734"/>
    <lineage>
        <taxon>Bacteria</taxon>
        <taxon>Bacillati</taxon>
        <taxon>Bacillota</taxon>
        <taxon>Bacilli</taxon>
        <taxon>Bacillales</taxon>
        <taxon>Bacillaceae</taxon>
        <taxon>Bacillus</taxon>
    </lineage>
</organism>
<evidence type="ECO:0000313" key="1">
    <source>
        <dbReference type="EMBL" id="THE11439.1"/>
    </source>
</evidence>
<name>A0A4S3PPE5_9BACI</name>
<accession>A0A4S3PPE5</accession>
<dbReference type="OrthoDB" id="2886653at2"/>
<comment type="caution">
    <text evidence="1">The sequence shown here is derived from an EMBL/GenBank/DDBJ whole genome shotgun (WGS) entry which is preliminary data.</text>
</comment>
<dbReference type="EMBL" id="SLUB01000028">
    <property type="protein sequence ID" value="THE11439.1"/>
    <property type="molecule type" value="Genomic_DNA"/>
</dbReference>